<name>A0A1I5WI26_9RHOB</name>
<evidence type="ECO:0000256" key="1">
    <source>
        <dbReference type="SAM" id="MobiDB-lite"/>
    </source>
</evidence>
<dbReference type="Proteomes" id="UP000243106">
    <property type="component" value="Unassembled WGS sequence"/>
</dbReference>
<protein>
    <recommendedName>
        <fullName evidence="5">Plastocyanin</fullName>
    </recommendedName>
</protein>
<organism evidence="3 4">
    <name type="scientific">Roseivivax halotolerans</name>
    <dbReference type="NCBI Taxonomy" id="93684"/>
    <lineage>
        <taxon>Bacteria</taxon>
        <taxon>Pseudomonadati</taxon>
        <taxon>Pseudomonadota</taxon>
        <taxon>Alphaproteobacteria</taxon>
        <taxon>Rhodobacterales</taxon>
        <taxon>Roseobacteraceae</taxon>
        <taxon>Roseivivax</taxon>
    </lineage>
</organism>
<keyword evidence="2" id="KW-0732">Signal</keyword>
<evidence type="ECO:0008006" key="5">
    <source>
        <dbReference type="Google" id="ProtNLM"/>
    </source>
</evidence>
<dbReference type="AlphaFoldDB" id="A0A1I5WI26"/>
<dbReference type="RefSeq" id="WP_093009623.1">
    <property type="nucleotide sequence ID" value="NZ_FOXV01000002.1"/>
</dbReference>
<feature type="signal peptide" evidence="2">
    <location>
        <begin position="1"/>
        <end position="23"/>
    </location>
</feature>
<dbReference type="SUPFAM" id="SSF49503">
    <property type="entry name" value="Cupredoxins"/>
    <property type="match status" value="1"/>
</dbReference>
<accession>A0A1I5WI26</accession>
<evidence type="ECO:0000313" key="3">
    <source>
        <dbReference type="EMBL" id="SFQ19327.1"/>
    </source>
</evidence>
<gene>
    <name evidence="3" type="ORF">SAMN05421853_102365</name>
</gene>
<sequence length="203" mass="21183">MLRRTLTAAILIATSSTGTVATAQDGVNTVFEITMLGSGYFPEVAYVDPDDTIRFYNASNVAMAATALDLSWSTGLVSPGETVTLSVTNEDGEIISADFDNSVPEMGGDGLIAAVLDPLVDTVSAEGRIETSSVVPDFRDAFGRPISDEEAVELFGEPTVDTDGDGDPDGYDWYALLTPEKTTDPAATSLLGGEDEASGSVEP</sequence>
<reference evidence="4" key="1">
    <citation type="submission" date="2016-10" db="EMBL/GenBank/DDBJ databases">
        <authorList>
            <person name="Varghese N."/>
            <person name="Submissions S."/>
        </authorList>
    </citation>
    <scope>NUCLEOTIDE SEQUENCE [LARGE SCALE GENOMIC DNA]</scope>
    <source>
        <strain evidence="4">JCM 10271</strain>
    </source>
</reference>
<keyword evidence="4" id="KW-1185">Reference proteome</keyword>
<evidence type="ECO:0000256" key="2">
    <source>
        <dbReference type="SAM" id="SignalP"/>
    </source>
</evidence>
<feature type="region of interest" description="Disordered" evidence="1">
    <location>
        <begin position="183"/>
        <end position="203"/>
    </location>
</feature>
<proteinExistence type="predicted"/>
<dbReference type="EMBL" id="FOXV01000002">
    <property type="protein sequence ID" value="SFQ19327.1"/>
    <property type="molecule type" value="Genomic_DNA"/>
</dbReference>
<dbReference type="STRING" id="93684.SAMN05421853_102365"/>
<feature type="chain" id="PRO_5017319540" description="Plastocyanin" evidence="2">
    <location>
        <begin position="24"/>
        <end position="203"/>
    </location>
</feature>
<evidence type="ECO:0000313" key="4">
    <source>
        <dbReference type="Proteomes" id="UP000243106"/>
    </source>
</evidence>
<dbReference type="InterPro" id="IPR008972">
    <property type="entry name" value="Cupredoxin"/>
</dbReference>
<dbReference type="Gene3D" id="2.60.40.420">
    <property type="entry name" value="Cupredoxins - blue copper proteins"/>
    <property type="match status" value="1"/>
</dbReference>